<feature type="transmembrane region" description="Helical" evidence="2">
    <location>
        <begin position="124"/>
        <end position="152"/>
    </location>
</feature>
<dbReference type="AlphaFoldDB" id="A0A9W8ZQS3"/>
<evidence type="ECO:0000259" key="3">
    <source>
        <dbReference type="Pfam" id="PF20152"/>
    </source>
</evidence>
<keyword evidence="2" id="KW-1133">Transmembrane helix</keyword>
<reference evidence="4" key="1">
    <citation type="submission" date="2022-08" db="EMBL/GenBank/DDBJ databases">
        <authorList>
            <consortium name="DOE Joint Genome Institute"/>
            <person name="Min B."/>
            <person name="Riley R."/>
            <person name="Sierra-Patev S."/>
            <person name="Naranjo-Ortiz M."/>
            <person name="Looney B."/>
            <person name="Konkel Z."/>
            <person name="Slot J.C."/>
            <person name="Sakamoto Y."/>
            <person name="Steenwyk J.L."/>
            <person name="Rokas A."/>
            <person name="Carro J."/>
            <person name="Camarero S."/>
            <person name="Ferreira P."/>
            <person name="Molpeceres G."/>
            <person name="Ruiz-Duenas F.J."/>
            <person name="Serrano A."/>
            <person name="Henrissat B."/>
            <person name="Drula E."/>
            <person name="Hughes K.W."/>
            <person name="Mata J.L."/>
            <person name="Ishikawa N.K."/>
            <person name="Vargas-Isla R."/>
            <person name="Ushijima S."/>
            <person name="Smith C.A."/>
            <person name="Ahrendt S."/>
            <person name="Andreopoulos W."/>
            <person name="He G."/>
            <person name="Labutti K."/>
            <person name="Lipzen A."/>
            <person name="Ng V."/>
            <person name="Sandor L."/>
            <person name="Barry K."/>
            <person name="Martinez A.T."/>
            <person name="Xiao Y."/>
            <person name="Gibbons J.G."/>
            <person name="Terashima K."/>
            <person name="Hibbett D.S."/>
            <person name="Grigoriev I.V."/>
        </authorList>
    </citation>
    <scope>NUCLEOTIDE SEQUENCE</scope>
    <source>
        <strain evidence="4">Sp2 HRB7682 ss15</strain>
    </source>
</reference>
<keyword evidence="2" id="KW-0812">Transmembrane</keyword>
<evidence type="ECO:0000313" key="4">
    <source>
        <dbReference type="EMBL" id="KAJ4464315.1"/>
    </source>
</evidence>
<evidence type="ECO:0000256" key="2">
    <source>
        <dbReference type="SAM" id="Phobius"/>
    </source>
</evidence>
<accession>A0A9W8ZQS3</accession>
<organism evidence="4 5">
    <name type="scientific">Lentinula lateritia</name>
    <dbReference type="NCBI Taxonomy" id="40482"/>
    <lineage>
        <taxon>Eukaryota</taxon>
        <taxon>Fungi</taxon>
        <taxon>Dikarya</taxon>
        <taxon>Basidiomycota</taxon>
        <taxon>Agaricomycotina</taxon>
        <taxon>Agaricomycetes</taxon>
        <taxon>Agaricomycetidae</taxon>
        <taxon>Agaricales</taxon>
        <taxon>Marasmiineae</taxon>
        <taxon>Omphalotaceae</taxon>
        <taxon>Lentinula</taxon>
    </lineage>
</organism>
<dbReference type="Pfam" id="PF20152">
    <property type="entry name" value="DUF6534"/>
    <property type="match status" value="1"/>
</dbReference>
<feature type="domain" description="DUF6534" evidence="3">
    <location>
        <begin position="180"/>
        <end position="265"/>
    </location>
</feature>
<sequence>MSVLNAADMTNKVDWFFYGFVISTLLIGATTMQAWIYYTTNHDKWPLRALVTALVTMDFALTFLNAEVIRFYLITNFGNLEIFATISPGFCVTLHASFCVVFLTQYVARINIFFASRVYKLQQAPFVVTLVIVAAALGSIIAGMLLSARLFQAHGSSQLMTLFYTTKAKVEMGITLVLAAFSEILALSTISFSLRNSRTGYTQTDTVLKKLFTFFVSRGIILAAAQIVGICVYFVGKNPLIWLTWNFISTKLYGITVLAMLASRSNLRKDLNTTVSLSEQSEPHSRHSRMTRPSTGLSLIQFSRREEVFYDDQLDSPIPKIALQSPTVSRFNY</sequence>
<name>A0A9W8ZQS3_9AGAR</name>
<evidence type="ECO:0000313" key="5">
    <source>
        <dbReference type="Proteomes" id="UP001150238"/>
    </source>
</evidence>
<dbReference type="PANTHER" id="PTHR40465:SF1">
    <property type="entry name" value="DUF6534 DOMAIN-CONTAINING PROTEIN"/>
    <property type="match status" value="1"/>
</dbReference>
<evidence type="ECO:0000256" key="1">
    <source>
        <dbReference type="SAM" id="MobiDB-lite"/>
    </source>
</evidence>
<dbReference type="InterPro" id="IPR045339">
    <property type="entry name" value="DUF6534"/>
</dbReference>
<feature type="region of interest" description="Disordered" evidence="1">
    <location>
        <begin position="275"/>
        <end position="294"/>
    </location>
</feature>
<gene>
    <name evidence="4" type="ORF">C8J55DRAFT_566926</name>
</gene>
<reference evidence="4" key="2">
    <citation type="journal article" date="2023" name="Proc. Natl. Acad. Sci. U.S.A.">
        <title>A global phylogenomic analysis of the shiitake genus Lentinula.</title>
        <authorList>
            <person name="Sierra-Patev S."/>
            <person name="Min B."/>
            <person name="Naranjo-Ortiz M."/>
            <person name="Looney B."/>
            <person name="Konkel Z."/>
            <person name="Slot J.C."/>
            <person name="Sakamoto Y."/>
            <person name="Steenwyk J.L."/>
            <person name="Rokas A."/>
            <person name="Carro J."/>
            <person name="Camarero S."/>
            <person name="Ferreira P."/>
            <person name="Molpeceres G."/>
            <person name="Ruiz-Duenas F.J."/>
            <person name="Serrano A."/>
            <person name="Henrissat B."/>
            <person name="Drula E."/>
            <person name="Hughes K.W."/>
            <person name="Mata J.L."/>
            <person name="Ishikawa N.K."/>
            <person name="Vargas-Isla R."/>
            <person name="Ushijima S."/>
            <person name="Smith C.A."/>
            <person name="Donoghue J."/>
            <person name="Ahrendt S."/>
            <person name="Andreopoulos W."/>
            <person name="He G."/>
            <person name="LaButti K."/>
            <person name="Lipzen A."/>
            <person name="Ng V."/>
            <person name="Riley R."/>
            <person name="Sandor L."/>
            <person name="Barry K."/>
            <person name="Martinez A.T."/>
            <person name="Xiao Y."/>
            <person name="Gibbons J.G."/>
            <person name="Terashima K."/>
            <person name="Grigoriev I.V."/>
            <person name="Hibbett D."/>
        </authorList>
    </citation>
    <scope>NUCLEOTIDE SEQUENCE</scope>
    <source>
        <strain evidence="4">Sp2 HRB7682 ss15</strain>
    </source>
</reference>
<feature type="transmembrane region" description="Helical" evidence="2">
    <location>
        <begin position="242"/>
        <end position="262"/>
    </location>
</feature>
<feature type="transmembrane region" description="Helical" evidence="2">
    <location>
        <begin position="80"/>
        <end position="103"/>
    </location>
</feature>
<proteinExistence type="predicted"/>
<dbReference type="PANTHER" id="PTHR40465">
    <property type="entry name" value="CHROMOSOME 1, WHOLE GENOME SHOTGUN SEQUENCE"/>
    <property type="match status" value="1"/>
</dbReference>
<feature type="transmembrane region" description="Helical" evidence="2">
    <location>
        <begin position="172"/>
        <end position="194"/>
    </location>
</feature>
<feature type="transmembrane region" description="Helical" evidence="2">
    <location>
        <begin position="215"/>
        <end position="236"/>
    </location>
</feature>
<keyword evidence="2" id="KW-0472">Membrane</keyword>
<comment type="caution">
    <text evidence="4">The sequence shown here is derived from an EMBL/GenBank/DDBJ whole genome shotgun (WGS) entry which is preliminary data.</text>
</comment>
<feature type="transmembrane region" description="Helical" evidence="2">
    <location>
        <begin position="15"/>
        <end position="38"/>
    </location>
</feature>
<dbReference type="EMBL" id="JANVFS010000060">
    <property type="protein sequence ID" value="KAJ4464315.1"/>
    <property type="molecule type" value="Genomic_DNA"/>
</dbReference>
<protein>
    <recommendedName>
        <fullName evidence="3">DUF6534 domain-containing protein</fullName>
    </recommendedName>
</protein>
<feature type="transmembrane region" description="Helical" evidence="2">
    <location>
        <begin position="50"/>
        <end position="74"/>
    </location>
</feature>
<dbReference type="Proteomes" id="UP001150238">
    <property type="component" value="Unassembled WGS sequence"/>
</dbReference>